<dbReference type="EMBL" id="LBVL01000020">
    <property type="protein sequence ID" value="KKQ84258.1"/>
    <property type="molecule type" value="Genomic_DNA"/>
</dbReference>
<dbReference type="Proteomes" id="UP000034081">
    <property type="component" value="Unassembled WGS sequence"/>
</dbReference>
<reference evidence="1 2" key="1">
    <citation type="journal article" date="2015" name="Nature">
        <title>rRNA introns, odd ribosomes, and small enigmatic genomes across a large radiation of phyla.</title>
        <authorList>
            <person name="Brown C.T."/>
            <person name="Hug L.A."/>
            <person name="Thomas B.C."/>
            <person name="Sharon I."/>
            <person name="Castelle C.J."/>
            <person name="Singh A."/>
            <person name="Wilkins M.J."/>
            <person name="Williams K.H."/>
            <person name="Banfield J.F."/>
        </authorList>
    </citation>
    <scope>NUCLEOTIDE SEQUENCE [LARGE SCALE GENOMIC DNA]</scope>
</reference>
<evidence type="ECO:0000313" key="2">
    <source>
        <dbReference type="Proteomes" id="UP000034081"/>
    </source>
</evidence>
<dbReference type="AlphaFoldDB" id="A0A0G0KX80"/>
<accession>A0A0G0KX80</accession>
<protein>
    <submittedName>
        <fullName evidence="1">Uncharacterized protein</fullName>
    </submittedName>
</protein>
<comment type="caution">
    <text evidence="1">The sequence shown here is derived from an EMBL/GenBank/DDBJ whole genome shotgun (WGS) entry which is preliminary data.</text>
</comment>
<sequence>MPVEQNLYKLLSIIPGARQILDAPIDPAKRNSLKLMGVMVAATFLAACSPDTGNEYREFESGNYLFKPKAKILLPRMEEVNPPLFDIRDLMLYDYSHFETWNKIDGMGNVIELKNFGRARIANETSDLAILPINSLEEFYYLSGGFSTEDYTGINIKHVNRRTPNSLIEGTVRIPASQLLTVTNLETGGFIALKPTVETFEGYLTNFPVSWKMYILDEEK</sequence>
<dbReference type="STRING" id="1618570.UT08_C0020G0007"/>
<proteinExistence type="predicted"/>
<name>A0A0G0KX80_9BACT</name>
<gene>
    <name evidence="1" type="ORF">UT08_C0020G0007</name>
</gene>
<evidence type="ECO:0000313" key="1">
    <source>
        <dbReference type="EMBL" id="KKQ84258.1"/>
    </source>
</evidence>
<organism evidence="1 2">
    <name type="scientific">Candidatus Woesebacteria bacterium GW2011_GWB1_38_8</name>
    <dbReference type="NCBI Taxonomy" id="1618570"/>
    <lineage>
        <taxon>Bacteria</taxon>
        <taxon>Candidatus Woeseibacteriota</taxon>
    </lineage>
</organism>